<dbReference type="AlphaFoldDB" id="A0A0W0G3U2"/>
<dbReference type="SUPFAM" id="SSF81383">
    <property type="entry name" value="F-box domain"/>
    <property type="match status" value="1"/>
</dbReference>
<evidence type="ECO:0000313" key="2">
    <source>
        <dbReference type="Proteomes" id="UP000054988"/>
    </source>
</evidence>
<reference evidence="1 2" key="1">
    <citation type="submission" date="2015-12" db="EMBL/GenBank/DDBJ databases">
        <title>Draft genome sequence of Moniliophthora roreri, the causal agent of frosty pod rot of cacao.</title>
        <authorList>
            <person name="Aime M.C."/>
            <person name="Diaz-Valderrama J.R."/>
            <person name="Kijpornyongpan T."/>
            <person name="Phillips-Mora W."/>
        </authorList>
    </citation>
    <scope>NUCLEOTIDE SEQUENCE [LARGE SCALE GENOMIC DNA]</scope>
    <source>
        <strain evidence="1 2">MCA 2952</strain>
    </source>
</reference>
<organism evidence="1 2">
    <name type="scientific">Moniliophthora roreri</name>
    <name type="common">Frosty pod rot fungus</name>
    <name type="synonym">Monilia roreri</name>
    <dbReference type="NCBI Taxonomy" id="221103"/>
    <lineage>
        <taxon>Eukaryota</taxon>
        <taxon>Fungi</taxon>
        <taxon>Dikarya</taxon>
        <taxon>Basidiomycota</taxon>
        <taxon>Agaricomycotina</taxon>
        <taxon>Agaricomycetes</taxon>
        <taxon>Agaricomycetidae</taxon>
        <taxon>Agaricales</taxon>
        <taxon>Marasmiineae</taxon>
        <taxon>Marasmiaceae</taxon>
        <taxon>Moniliophthora</taxon>
    </lineage>
</organism>
<dbReference type="EMBL" id="LATX01001221">
    <property type="protein sequence ID" value="KTB43233.1"/>
    <property type="molecule type" value="Genomic_DNA"/>
</dbReference>
<evidence type="ECO:0008006" key="3">
    <source>
        <dbReference type="Google" id="ProtNLM"/>
    </source>
</evidence>
<evidence type="ECO:0000313" key="1">
    <source>
        <dbReference type="EMBL" id="KTB43233.1"/>
    </source>
</evidence>
<sequence length="454" mass="52250">MPFVYELPQEITDKIIDYLVDDIYDLPSVSLVSRSWFPRSHHHLFLQRSYTTISYMAFDTLYNLCRSKHSTISSGLMPEMRFLLPLESYEFCRLLSRDPVHSGDERFAELFTGVKTLELRVVESGRLDSSMWKRFTTLFQSVRYLRLFNVSFRDAKQFCDIALSLAALEELHLEDRQNCFAVFKGTGVSSAAPVLARVPQKLRKLTLEARLCTYSPQFTSVILSLATQIVEWVFLDIDRADLPTIGRIFSSALAKEQSWTFDLSNDLHPNSLLYNDSSEAKDLILQHIDLRHNQNVRHITFDGEFWWYVMEPFLYRKRGGSLTSVTLPSVTLLYSCHRLRDLGTPKLFEDMGARGDTVMDVMQRVDDILHRSMIKELHFTVAVPIQAAEGGVLLSESQWGLKKCVKYRMYEGMSGWDEVKGIYDEFVGCLPKAKKRDVLRPVVIGCKRSVASED</sequence>
<proteinExistence type="predicted"/>
<dbReference type="InterPro" id="IPR036047">
    <property type="entry name" value="F-box-like_dom_sf"/>
</dbReference>
<comment type="caution">
    <text evidence="1">The sequence shown here is derived from an EMBL/GenBank/DDBJ whole genome shotgun (WGS) entry which is preliminary data.</text>
</comment>
<dbReference type="Proteomes" id="UP000054988">
    <property type="component" value="Unassembled WGS sequence"/>
</dbReference>
<protein>
    <recommendedName>
        <fullName evidence="3">F-box domain-containing protein</fullName>
    </recommendedName>
</protein>
<accession>A0A0W0G3U2</accession>
<gene>
    <name evidence="1" type="ORF">WG66_4179</name>
</gene>
<name>A0A0W0G3U2_MONRR</name>